<comment type="cofactor">
    <cofactor evidence="1">
        <name>Mn(2+)</name>
        <dbReference type="ChEBI" id="CHEBI:29035"/>
    </cofactor>
</comment>
<name>A0A9N9ZYH7_BEMTA</name>
<comment type="similarity">
    <text evidence="3">Belongs to the metallophosphoesterase superfamily. MPPE1 family.</text>
</comment>
<dbReference type="Pfam" id="PF00149">
    <property type="entry name" value="Metallophos"/>
    <property type="match status" value="1"/>
</dbReference>
<accession>A0A9N9ZYH7</accession>
<keyword evidence="6" id="KW-0378">Hydrolase</keyword>
<evidence type="ECO:0000313" key="14">
    <source>
        <dbReference type="Proteomes" id="UP001152759"/>
    </source>
</evidence>
<dbReference type="InterPro" id="IPR029052">
    <property type="entry name" value="Metallo-depent_PP-like"/>
</dbReference>
<feature type="transmembrane region" description="Helical" evidence="11">
    <location>
        <begin position="7"/>
        <end position="29"/>
    </location>
</feature>
<evidence type="ECO:0000256" key="11">
    <source>
        <dbReference type="SAM" id="Phobius"/>
    </source>
</evidence>
<reference evidence="13" key="1">
    <citation type="submission" date="2021-12" db="EMBL/GenBank/DDBJ databases">
        <authorList>
            <person name="King R."/>
        </authorList>
    </citation>
    <scope>NUCLEOTIDE SEQUENCE</scope>
</reference>
<evidence type="ECO:0000256" key="9">
    <source>
        <dbReference type="ARBA" id="ARBA00023211"/>
    </source>
</evidence>
<evidence type="ECO:0000256" key="7">
    <source>
        <dbReference type="ARBA" id="ARBA00022989"/>
    </source>
</evidence>
<evidence type="ECO:0000256" key="4">
    <source>
        <dbReference type="ARBA" id="ARBA00022692"/>
    </source>
</evidence>
<keyword evidence="7 11" id="KW-1133">Transmembrane helix</keyword>
<evidence type="ECO:0000256" key="6">
    <source>
        <dbReference type="ARBA" id="ARBA00022801"/>
    </source>
</evidence>
<dbReference type="Proteomes" id="UP001152759">
    <property type="component" value="Chromosome 1"/>
</dbReference>
<organism evidence="13 14">
    <name type="scientific">Bemisia tabaci</name>
    <name type="common">Sweetpotato whitefly</name>
    <name type="synonym">Aleurodes tabaci</name>
    <dbReference type="NCBI Taxonomy" id="7038"/>
    <lineage>
        <taxon>Eukaryota</taxon>
        <taxon>Metazoa</taxon>
        <taxon>Ecdysozoa</taxon>
        <taxon>Arthropoda</taxon>
        <taxon>Hexapoda</taxon>
        <taxon>Insecta</taxon>
        <taxon>Pterygota</taxon>
        <taxon>Neoptera</taxon>
        <taxon>Paraneoptera</taxon>
        <taxon>Hemiptera</taxon>
        <taxon>Sternorrhyncha</taxon>
        <taxon>Aleyrodoidea</taxon>
        <taxon>Aleyrodidae</taxon>
        <taxon>Aleyrodinae</taxon>
        <taxon>Bemisia</taxon>
    </lineage>
</organism>
<comment type="subcellular location">
    <subcellularLocation>
        <location evidence="2">Membrane</location>
        <topology evidence="2">Multi-pass membrane protein</topology>
    </subcellularLocation>
</comment>
<evidence type="ECO:0000313" key="13">
    <source>
        <dbReference type="EMBL" id="CAH0380517.1"/>
    </source>
</evidence>
<keyword evidence="9" id="KW-0464">Manganese</keyword>
<keyword evidence="4 11" id="KW-0812">Transmembrane</keyword>
<evidence type="ECO:0000256" key="10">
    <source>
        <dbReference type="ARBA" id="ARBA00074873"/>
    </source>
</evidence>
<dbReference type="PANTHER" id="PTHR13315">
    <property type="entry name" value="METALLO PHOSPHOESTERASE RELATED"/>
    <property type="match status" value="1"/>
</dbReference>
<dbReference type="GO" id="GO:0016020">
    <property type="term" value="C:membrane"/>
    <property type="evidence" value="ECO:0007669"/>
    <property type="project" value="UniProtKB-SubCell"/>
</dbReference>
<protein>
    <recommendedName>
        <fullName evidence="10">Metallophosphoesterase 1 homolog</fullName>
    </recommendedName>
</protein>
<evidence type="ECO:0000259" key="12">
    <source>
        <dbReference type="Pfam" id="PF00149"/>
    </source>
</evidence>
<dbReference type="InterPro" id="IPR004843">
    <property type="entry name" value="Calcineurin-like_PHP"/>
</dbReference>
<feature type="transmembrane region" description="Helical" evidence="11">
    <location>
        <begin position="345"/>
        <end position="362"/>
    </location>
</feature>
<dbReference type="GO" id="GO:0006506">
    <property type="term" value="P:GPI anchor biosynthetic process"/>
    <property type="evidence" value="ECO:0007669"/>
    <property type="project" value="InterPro"/>
</dbReference>
<keyword evidence="5" id="KW-0479">Metal-binding</keyword>
<gene>
    <name evidence="13" type="ORF">BEMITA_LOCUS271</name>
</gene>
<evidence type="ECO:0000256" key="2">
    <source>
        <dbReference type="ARBA" id="ARBA00004141"/>
    </source>
</evidence>
<dbReference type="GO" id="GO:0046872">
    <property type="term" value="F:metal ion binding"/>
    <property type="evidence" value="ECO:0007669"/>
    <property type="project" value="UniProtKB-KW"/>
</dbReference>
<evidence type="ECO:0000256" key="1">
    <source>
        <dbReference type="ARBA" id="ARBA00001936"/>
    </source>
</evidence>
<proteinExistence type="inferred from homology"/>
<dbReference type="InterPro" id="IPR033308">
    <property type="entry name" value="PGAP5/Cdc1/Ted1"/>
</dbReference>
<sequence>MRLKFAFMRFLTGIFILAFLCEFLIYYLVLYQCSYPVLNPEFEDSSIITNGTVEELRAMILADTHLLGPYRGHWFDKLRREWQMYRSFQSAVAIHNPDIIFILGDIFDEGMWTTQTEFDAYLKRFANLFNVEKPIELFVVPGNHDIGFHYRMSPNLEHRFSTAFKSRPVSFVSRRNVHFVLINSMAMEGDGCSICQKAEKNLKTVAAKLRCTKGVGVCKGIKPLPSYSKPIILQHFPMYRESDESCQEIDSAPPVLKNEKFRERWECLSREASEMLIEMLRPRVILTGHTHHGCYRFYPESKIHEYTVPSFSWRNKNNPTFMLGVFTSNNHALERCPLPQETTVIALYVIGLFVNIFIYFLPRRRFSLHEHKNPKTCPQKLTTIVCRKFQIFAVLRLHARRQKSKPSLDGSETSGAQCRVYLCVILCRFLSRLFSRLMW</sequence>
<dbReference type="AlphaFoldDB" id="A0A9N9ZYH7"/>
<dbReference type="Gene3D" id="3.60.21.10">
    <property type="match status" value="1"/>
</dbReference>
<dbReference type="EMBL" id="OU963862">
    <property type="protein sequence ID" value="CAH0380517.1"/>
    <property type="molecule type" value="Genomic_DNA"/>
</dbReference>
<dbReference type="FunFam" id="3.60.21.10:FF:000081">
    <property type="entry name" value="Metallophosphoesterase 1 homolog"/>
    <property type="match status" value="1"/>
</dbReference>
<keyword evidence="14" id="KW-1185">Reference proteome</keyword>
<keyword evidence="8 11" id="KW-0472">Membrane</keyword>
<evidence type="ECO:0000256" key="5">
    <source>
        <dbReference type="ARBA" id="ARBA00022723"/>
    </source>
</evidence>
<evidence type="ECO:0000256" key="8">
    <source>
        <dbReference type="ARBA" id="ARBA00023136"/>
    </source>
</evidence>
<dbReference type="GO" id="GO:0016787">
    <property type="term" value="F:hydrolase activity"/>
    <property type="evidence" value="ECO:0007669"/>
    <property type="project" value="UniProtKB-KW"/>
</dbReference>
<dbReference type="PANTHER" id="PTHR13315:SF0">
    <property type="entry name" value="METALLOPHOSPHOESTERASE 1"/>
    <property type="match status" value="1"/>
</dbReference>
<dbReference type="SUPFAM" id="SSF56300">
    <property type="entry name" value="Metallo-dependent phosphatases"/>
    <property type="match status" value="1"/>
</dbReference>
<feature type="domain" description="Calcineurin-like phosphoesterase" evidence="12">
    <location>
        <begin position="57"/>
        <end position="292"/>
    </location>
</feature>
<evidence type="ECO:0000256" key="3">
    <source>
        <dbReference type="ARBA" id="ARBA00008895"/>
    </source>
</evidence>